<feature type="chain" id="PRO_5047216664" description="Secreted protein" evidence="2">
    <location>
        <begin position="34"/>
        <end position="113"/>
    </location>
</feature>
<proteinExistence type="predicted"/>
<organism evidence="3 4">
    <name type="scientific">Streptomyces tropicalis</name>
    <dbReference type="NCBI Taxonomy" id="3034234"/>
    <lineage>
        <taxon>Bacteria</taxon>
        <taxon>Bacillati</taxon>
        <taxon>Actinomycetota</taxon>
        <taxon>Actinomycetes</taxon>
        <taxon>Kitasatosporales</taxon>
        <taxon>Streptomycetaceae</taxon>
        <taxon>Streptomyces</taxon>
    </lineage>
</organism>
<protein>
    <recommendedName>
        <fullName evidence="5">Secreted protein</fullName>
    </recommendedName>
</protein>
<reference evidence="3 4" key="1">
    <citation type="submission" date="2023-03" db="EMBL/GenBank/DDBJ databases">
        <title>Draft genome sequence of Streptomyces sp. K1PA1 isolated from peat swamp forest in Thailand.</title>
        <authorList>
            <person name="Klaysubun C."/>
            <person name="Duangmal K."/>
        </authorList>
    </citation>
    <scope>NUCLEOTIDE SEQUENCE [LARGE SCALE GENOMIC DNA]</scope>
    <source>
        <strain evidence="3 4">K1PA1</strain>
    </source>
</reference>
<evidence type="ECO:0000313" key="3">
    <source>
        <dbReference type="EMBL" id="MDF3302263.1"/>
    </source>
</evidence>
<dbReference type="Proteomes" id="UP001221150">
    <property type="component" value="Unassembled WGS sequence"/>
</dbReference>
<accession>A0ABT6AC89</accession>
<feature type="region of interest" description="Disordered" evidence="1">
    <location>
        <begin position="67"/>
        <end position="99"/>
    </location>
</feature>
<evidence type="ECO:0000313" key="4">
    <source>
        <dbReference type="Proteomes" id="UP001221150"/>
    </source>
</evidence>
<comment type="caution">
    <text evidence="3">The sequence shown here is derived from an EMBL/GenBank/DDBJ whole genome shotgun (WGS) entry which is preliminary data.</text>
</comment>
<keyword evidence="2" id="KW-0732">Signal</keyword>
<feature type="compositionally biased region" description="Low complexity" evidence="1">
    <location>
        <begin position="85"/>
        <end position="99"/>
    </location>
</feature>
<evidence type="ECO:0000256" key="2">
    <source>
        <dbReference type="SAM" id="SignalP"/>
    </source>
</evidence>
<evidence type="ECO:0008006" key="5">
    <source>
        <dbReference type="Google" id="ProtNLM"/>
    </source>
</evidence>
<evidence type="ECO:0000256" key="1">
    <source>
        <dbReference type="SAM" id="MobiDB-lite"/>
    </source>
</evidence>
<name>A0ABT6AC89_9ACTN</name>
<keyword evidence="4" id="KW-1185">Reference proteome</keyword>
<dbReference type="RefSeq" id="WP_276111828.1">
    <property type="nucleotide sequence ID" value="NZ_JARJBB010000020.1"/>
</dbReference>
<sequence length="113" mass="11513">MSTAPPARRAARRHAWLRMLVLLLALLVPGVHAGAHPAGVAAVAGQAGDGTAEQDVLDAVLRPAVRTAERSAGPLRPAPLPDAAPPAGADPRAAGPSRPACVPHALRRVVLRC</sequence>
<feature type="signal peptide" evidence="2">
    <location>
        <begin position="1"/>
        <end position="33"/>
    </location>
</feature>
<dbReference type="EMBL" id="JARJBB010000020">
    <property type="protein sequence ID" value="MDF3302263.1"/>
    <property type="molecule type" value="Genomic_DNA"/>
</dbReference>
<gene>
    <name evidence="3" type="ORF">P3H78_27255</name>
</gene>